<name>A0A645D4A8_9ZZZZ</name>
<feature type="region of interest" description="Disordered" evidence="1">
    <location>
        <begin position="61"/>
        <end position="93"/>
    </location>
</feature>
<evidence type="ECO:0000256" key="1">
    <source>
        <dbReference type="SAM" id="MobiDB-lite"/>
    </source>
</evidence>
<protein>
    <submittedName>
        <fullName evidence="2">Uncharacterized protein</fullName>
    </submittedName>
</protein>
<comment type="caution">
    <text evidence="2">The sequence shown here is derived from an EMBL/GenBank/DDBJ whole genome shotgun (WGS) entry which is preliminary data.</text>
</comment>
<reference evidence="2" key="1">
    <citation type="submission" date="2019-08" db="EMBL/GenBank/DDBJ databases">
        <authorList>
            <person name="Kucharzyk K."/>
            <person name="Murdoch R.W."/>
            <person name="Higgins S."/>
            <person name="Loffler F."/>
        </authorList>
    </citation>
    <scope>NUCLEOTIDE SEQUENCE</scope>
</reference>
<feature type="compositionally biased region" description="Gly residues" evidence="1">
    <location>
        <begin position="69"/>
        <end position="79"/>
    </location>
</feature>
<dbReference type="EMBL" id="VSSQ01032571">
    <property type="protein sequence ID" value="MPM83873.1"/>
    <property type="molecule type" value="Genomic_DNA"/>
</dbReference>
<gene>
    <name evidence="2" type="ORF">SDC9_130942</name>
</gene>
<accession>A0A645D4A8</accession>
<organism evidence="2">
    <name type="scientific">bioreactor metagenome</name>
    <dbReference type="NCBI Taxonomy" id="1076179"/>
    <lineage>
        <taxon>unclassified sequences</taxon>
        <taxon>metagenomes</taxon>
        <taxon>ecological metagenomes</taxon>
    </lineage>
</organism>
<proteinExistence type="predicted"/>
<dbReference type="AlphaFoldDB" id="A0A645D4A8"/>
<evidence type="ECO:0000313" key="2">
    <source>
        <dbReference type="EMBL" id="MPM83873.1"/>
    </source>
</evidence>
<sequence>MHPLDQDVDAAERTTAPGVDDRRVIARAELHLVVLGQSAGDLRNQLELTDVGDGLSGTRRLLPRLRTGKGPGCAPGAGGVVHRTPRRSVSSTR</sequence>